<sequence>MLDVNIDFAQSHWFFPKIIITCLICLLMIILVKERKIIAASVKSFSWQKIINNNNYKAYFFLALISGYILIMQQLGEIFPNTGYAFLIATVPFLFIIPFLMEKEITQRKVIYITINSILSPVIAWVVLGQMFGITLP</sequence>
<evidence type="ECO:0000256" key="1">
    <source>
        <dbReference type="SAM" id="Phobius"/>
    </source>
</evidence>
<dbReference type="EMBL" id="CP076642">
    <property type="protein sequence ID" value="QXO15942.1"/>
    <property type="molecule type" value="Genomic_DNA"/>
</dbReference>
<dbReference type="Proteomes" id="UP000694232">
    <property type="component" value="Chromosome 2"/>
</dbReference>
<proteinExistence type="predicted"/>
<dbReference type="InterPro" id="IPR009936">
    <property type="entry name" value="DUF1468"/>
</dbReference>
<keyword evidence="1" id="KW-0472">Membrane</keyword>
<name>A0A975U7S5_9VIBR</name>
<reference evidence="3" key="1">
    <citation type="submission" date="2021-06" db="EMBL/GenBank/DDBJ databases">
        <title>Vibrio nov. sp., novel gut bacterium isolated from Yellow Sea oyster.</title>
        <authorList>
            <person name="Muhammad N."/>
            <person name="Nguyen T.H."/>
            <person name="Lee Y.-J."/>
            <person name="Ko J."/>
            <person name="Kim S.-G."/>
        </authorList>
    </citation>
    <scope>NUCLEOTIDE SEQUENCE</scope>
    <source>
        <strain evidence="3">OG9-811</strain>
    </source>
</reference>
<dbReference type="KEGG" id="vos:KNV97_00170"/>
<dbReference type="AlphaFoldDB" id="A0A975U7S5"/>
<dbReference type="Pfam" id="PF07331">
    <property type="entry name" value="TctB"/>
    <property type="match status" value="1"/>
</dbReference>
<evidence type="ECO:0000313" key="3">
    <source>
        <dbReference type="EMBL" id="QXO15942.1"/>
    </source>
</evidence>
<feature type="transmembrane region" description="Helical" evidence="1">
    <location>
        <begin position="82"/>
        <end position="101"/>
    </location>
</feature>
<organism evidence="3 5">
    <name type="scientific">Vibrio ostreae</name>
    <dbReference type="NCBI Taxonomy" id="2841925"/>
    <lineage>
        <taxon>Bacteria</taxon>
        <taxon>Pseudomonadati</taxon>
        <taxon>Pseudomonadota</taxon>
        <taxon>Gammaproteobacteria</taxon>
        <taxon>Vibrionales</taxon>
        <taxon>Vibrionaceae</taxon>
        <taxon>Vibrio</taxon>
    </lineage>
</organism>
<protein>
    <submittedName>
        <fullName evidence="3">Tripartite tricarboxylate transporter TctB family protein</fullName>
    </submittedName>
</protein>
<feature type="transmembrane region" description="Helical" evidence="1">
    <location>
        <begin position="110"/>
        <end position="132"/>
    </location>
</feature>
<evidence type="ECO:0000259" key="2">
    <source>
        <dbReference type="Pfam" id="PF07331"/>
    </source>
</evidence>
<dbReference type="KEGG" id="vos:KNV97_05970"/>
<evidence type="ECO:0000313" key="5">
    <source>
        <dbReference type="Proteomes" id="UP000694232"/>
    </source>
</evidence>
<accession>A0A975U7S5</accession>
<dbReference type="EMBL" id="CP076642">
    <property type="protein sequence ID" value="QXO15992.1"/>
    <property type="molecule type" value="Genomic_DNA"/>
</dbReference>
<keyword evidence="1" id="KW-0812">Transmembrane</keyword>
<evidence type="ECO:0000313" key="4">
    <source>
        <dbReference type="EMBL" id="QXO15992.1"/>
    </source>
</evidence>
<feature type="domain" description="DUF1468" evidence="2">
    <location>
        <begin position="14"/>
        <end position="137"/>
    </location>
</feature>
<gene>
    <name evidence="4" type="ORF">KNV97_00170</name>
    <name evidence="3" type="ORF">KNV97_05970</name>
</gene>
<keyword evidence="1" id="KW-1133">Transmembrane helix</keyword>
<keyword evidence="5" id="KW-1185">Reference proteome</keyword>
<feature type="transmembrane region" description="Helical" evidence="1">
    <location>
        <begin position="12"/>
        <end position="32"/>
    </location>
</feature>
<dbReference type="RefSeq" id="WP_136487373.1">
    <property type="nucleotide sequence ID" value="NZ_CP076642.1"/>
</dbReference>
<feature type="transmembrane region" description="Helical" evidence="1">
    <location>
        <begin position="58"/>
        <end position="76"/>
    </location>
</feature>